<protein>
    <recommendedName>
        <fullName evidence="2">Beta-lactamase-related domain-containing protein</fullName>
    </recommendedName>
</protein>
<dbReference type="EMBL" id="UINC01004977">
    <property type="protein sequence ID" value="SVA18208.1"/>
    <property type="molecule type" value="Genomic_DNA"/>
</dbReference>
<dbReference type="SUPFAM" id="SSF56601">
    <property type="entry name" value="beta-lactamase/transpeptidase-like"/>
    <property type="match status" value="1"/>
</dbReference>
<sequence length="466" mass="51008">MARDTDFKFIEGRVAALAAAAMQQDGMPGLSIGIVRGDSLAVHYSFGTQKLGHHLPFTPQTISRVASITKTFTATAILQLRDLGQLELDDPLLVHMPDFTVASALKGTLEKVTLRRIMTHHAGLRTEHPLTDWDVPSFPTSRDLLDGLEGIEVVIPQDSQWKYSNVAVGLLGHVIEAVSGLPYEQYIFEEITGPLGLLNTRLELDSDQVDLKATGYSRPVPGSDDLREAPYSSLLGISAAGQLHSNVEDLAKWMSFQFTSGRENHQSKVLSAASLAEMHRPSYLSSDWTSGQAIGWRMNRRDDLVLHNHGGGIHGFASNMVFSLEAQTGAIVLANVWPAPTPVRLAEEITEMVIRELGPLAEQTSSALEDVDEQQAQPFLGRYWAEPGVFVDVVYGETGFGLGTPKEGDYGLHGPACFKRDPGIKSDLSFRVERGRGAGELVEFSQEIPGKINDFRLGGFLYKRVD</sequence>
<evidence type="ECO:0000313" key="3">
    <source>
        <dbReference type="EMBL" id="SVA18208.1"/>
    </source>
</evidence>
<dbReference type="Pfam" id="PF00144">
    <property type="entry name" value="Beta-lactamase"/>
    <property type="match status" value="1"/>
</dbReference>
<name>A0A381TRR9_9ZZZZ</name>
<feature type="domain" description="Beta-lactamase-related" evidence="2">
    <location>
        <begin position="15"/>
        <end position="342"/>
    </location>
</feature>
<dbReference type="PANTHER" id="PTHR22935:SF95">
    <property type="entry name" value="BETA-LACTAMASE-LIKE 1-RELATED"/>
    <property type="match status" value="1"/>
</dbReference>
<organism evidence="3">
    <name type="scientific">marine metagenome</name>
    <dbReference type="NCBI Taxonomy" id="408172"/>
    <lineage>
        <taxon>unclassified sequences</taxon>
        <taxon>metagenomes</taxon>
        <taxon>ecological metagenomes</taxon>
    </lineage>
</organism>
<dbReference type="InterPro" id="IPR001466">
    <property type="entry name" value="Beta-lactam-related"/>
</dbReference>
<dbReference type="InterPro" id="IPR051478">
    <property type="entry name" value="Beta-lactamase-like_AB/R"/>
</dbReference>
<gene>
    <name evidence="3" type="ORF">METZ01_LOCUS71062</name>
</gene>
<proteinExistence type="inferred from homology"/>
<dbReference type="Gene3D" id="3.40.710.10">
    <property type="entry name" value="DD-peptidase/beta-lactamase superfamily"/>
    <property type="match status" value="1"/>
</dbReference>
<reference evidence="3" key="1">
    <citation type="submission" date="2018-05" db="EMBL/GenBank/DDBJ databases">
        <authorList>
            <person name="Lanie J.A."/>
            <person name="Ng W.-L."/>
            <person name="Kazmierczak K.M."/>
            <person name="Andrzejewski T.M."/>
            <person name="Davidsen T.M."/>
            <person name="Wayne K.J."/>
            <person name="Tettelin H."/>
            <person name="Glass J.I."/>
            <person name="Rusch D."/>
            <person name="Podicherti R."/>
            <person name="Tsui H.-C.T."/>
            <person name="Winkler M.E."/>
        </authorList>
    </citation>
    <scope>NUCLEOTIDE SEQUENCE</scope>
</reference>
<evidence type="ECO:0000256" key="1">
    <source>
        <dbReference type="ARBA" id="ARBA00038473"/>
    </source>
</evidence>
<dbReference type="AlphaFoldDB" id="A0A381TRR9"/>
<accession>A0A381TRR9</accession>
<dbReference type="InterPro" id="IPR012338">
    <property type="entry name" value="Beta-lactam/transpept-like"/>
</dbReference>
<evidence type="ECO:0000259" key="2">
    <source>
        <dbReference type="Pfam" id="PF00144"/>
    </source>
</evidence>
<comment type="similarity">
    <text evidence="1">Belongs to the beta-lactamase family.</text>
</comment>
<dbReference type="PANTHER" id="PTHR22935">
    <property type="entry name" value="PENICILLIN-BINDING PROTEIN"/>
    <property type="match status" value="1"/>
</dbReference>